<dbReference type="EMBL" id="BIMR01000023">
    <property type="protein sequence ID" value="GCE75423.1"/>
    <property type="molecule type" value="Genomic_DNA"/>
</dbReference>
<dbReference type="Pfam" id="PF07804">
    <property type="entry name" value="HipA_C"/>
    <property type="match status" value="1"/>
</dbReference>
<dbReference type="OrthoDB" id="3182374at2"/>
<dbReference type="GO" id="GO:0005829">
    <property type="term" value="C:cytosol"/>
    <property type="evidence" value="ECO:0007669"/>
    <property type="project" value="TreeGrafter"/>
</dbReference>
<dbReference type="NCBIfam" id="TIGR03071">
    <property type="entry name" value="couple_hipA"/>
    <property type="match status" value="1"/>
</dbReference>
<dbReference type="InterPro" id="IPR052028">
    <property type="entry name" value="HipA_Ser/Thr_kinase"/>
</dbReference>
<dbReference type="PANTHER" id="PTHR37419">
    <property type="entry name" value="SERINE/THREONINE-PROTEIN KINASE TOXIN HIPA"/>
    <property type="match status" value="1"/>
</dbReference>
<organism evidence="6 7">
    <name type="scientific">Cellulomonas biazotea</name>
    <dbReference type="NCBI Taxonomy" id="1709"/>
    <lineage>
        <taxon>Bacteria</taxon>
        <taxon>Bacillati</taxon>
        <taxon>Actinomycetota</taxon>
        <taxon>Actinomycetes</taxon>
        <taxon>Micrococcales</taxon>
        <taxon>Cellulomonadaceae</taxon>
        <taxon>Cellulomonas</taxon>
    </lineage>
</organism>
<comment type="similarity">
    <text evidence="1">Belongs to the HipA Ser/Thr kinase family.</text>
</comment>
<dbReference type="Proteomes" id="UP000289954">
    <property type="component" value="Unassembled WGS sequence"/>
</dbReference>
<gene>
    <name evidence="6" type="ORF">CBZ_04790</name>
</gene>
<dbReference type="Pfam" id="PF13657">
    <property type="entry name" value="Couple_hipA"/>
    <property type="match status" value="1"/>
</dbReference>
<keyword evidence="3 6" id="KW-0418">Kinase</keyword>
<dbReference type="InterPro" id="IPR017508">
    <property type="entry name" value="HipA_N1"/>
</dbReference>
<evidence type="ECO:0000313" key="7">
    <source>
        <dbReference type="Proteomes" id="UP000289954"/>
    </source>
</evidence>
<dbReference type="PANTHER" id="PTHR37419:SF1">
    <property type="entry name" value="SERINE_THREONINE-PROTEIN KINASE TOXIN HIPA"/>
    <property type="match status" value="1"/>
</dbReference>
<sequence length="409" mass="43942">MTATLRVWLHGQHLADLHQLNNRTLRLRYTEEALGRWGIGSRPLSLSLPLTPKRVQGDALERFCDNLLPEGAVRAVLERENGVRPGDAFGLLTHIGRECAGAIQFTAEDTPLGEGGLVPLSAGDVDTLVRDLPTHHVPDGLAVSASLGGVQDKVLLTRTPDGWAWPSDGAISTHLVKPQPVSPQVPIPEIVRYEHWALRLARASGLRAAHAELAWFDGRQALVVERFDRVDGRRLHQEDVTQSLGLAARDKYESAVGERRLSTFAALAAPEAVDPAGLLVDLLRQVTFNTAIGNGDAHSKNYSIHIGEGATVSMSPLYDVAPVFLVAATYRHAGHAVDEQVYLPYLTAAHLVSEAVHWGLGRQAAEEVVASTLQSTLAAVEDLGEPDDVPVAVGAAVHARVRGLLARAG</sequence>
<reference evidence="6 7" key="1">
    <citation type="submission" date="2019-01" db="EMBL/GenBank/DDBJ databases">
        <title>Draft genome sequence of Cellulomonas takizawaensis strain TKZ-21.</title>
        <authorList>
            <person name="Yamamura H."/>
            <person name="Hayashi T."/>
            <person name="Hamada M."/>
            <person name="Serisawa Y."/>
            <person name="Matsuyama K."/>
            <person name="Nakagawa Y."/>
            <person name="Otoguro M."/>
            <person name="Yanagida F."/>
            <person name="Hayakawa M."/>
        </authorList>
    </citation>
    <scope>NUCLEOTIDE SEQUENCE [LARGE SCALE GENOMIC DNA]</scope>
    <source>
        <strain evidence="6 7">NBRC12680</strain>
    </source>
</reference>
<dbReference type="RefSeq" id="WP_130780028.1">
    <property type="nucleotide sequence ID" value="NZ_BIMR01000023.1"/>
</dbReference>
<dbReference type="GO" id="GO:0004674">
    <property type="term" value="F:protein serine/threonine kinase activity"/>
    <property type="evidence" value="ECO:0007669"/>
    <property type="project" value="TreeGrafter"/>
</dbReference>
<feature type="domain" description="HipA N-terminal subdomain 1" evidence="5">
    <location>
        <begin position="5"/>
        <end position="105"/>
    </location>
</feature>
<dbReference type="AlphaFoldDB" id="A0A402DMS7"/>
<evidence type="ECO:0000259" key="5">
    <source>
        <dbReference type="Pfam" id="PF13657"/>
    </source>
</evidence>
<evidence type="ECO:0000259" key="4">
    <source>
        <dbReference type="Pfam" id="PF07804"/>
    </source>
</evidence>
<protein>
    <submittedName>
        <fullName evidence="6">Putative kinase Y4mE</fullName>
    </submittedName>
</protein>
<evidence type="ECO:0000313" key="6">
    <source>
        <dbReference type="EMBL" id="GCE75423.1"/>
    </source>
</evidence>
<evidence type="ECO:0000256" key="1">
    <source>
        <dbReference type="ARBA" id="ARBA00010164"/>
    </source>
</evidence>
<comment type="caution">
    <text evidence="6">The sequence shown here is derived from an EMBL/GenBank/DDBJ whole genome shotgun (WGS) entry which is preliminary data.</text>
</comment>
<keyword evidence="7" id="KW-1185">Reference proteome</keyword>
<proteinExistence type="inferred from homology"/>
<keyword evidence="2" id="KW-0808">Transferase</keyword>
<feature type="domain" description="HipA-like C-terminal" evidence="4">
    <location>
        <begin position="146"/>
        <end position="376"/>
    </location>
</feature>
<dbReference type="InterPro" id="IPR012893">
    <property type="entry name" value="HipA-like_C"/>
</dbReference>
<evidence type="ECO:0000256" key="3">
    <source>
        <dbReference type="ARBA" id="ARBA00022777"/>
    </source>
</evidence>
<evidence type="ECO:0000256" key="2">
    <source>
        <dbReference type="ARBA" id="ARBA00022679"/>
    </source>
</evidence>
<name>A0A402DMS7_9CELL</name>
<dbReference type="Gene3D" id="1.10.1070.20">
    <property type="match status" value="1"/>
</dbReference>
<accession>A0A402DMS7</accession>